<comment type="caution">
    <text evidence="2">The sequence shown here is derived from an EMBL/GenBank/DDBJ whole genome shotgun (WGS) entry which is preliminary data.</text>
</comment>
<dbReference type="AlphaFoldDB" id="A0A8T2MB61"/>
<name>A0A8T2MB61_ASTMX</name>
<gene>
    <name evidence="2" type="ORF">AMEX_G4584</name>
</gene>
<protein>
    <submittedName>
        <fullName evidence="2">Uncharacterized protein</fullName>
    </submittedName>
</protein>
<feature type="region of interest" description="Disordered" evidence="1">
    <location>
        <begin position="36"/>
        <end position="58"/>
    </location>
</feature>
<reference evidence="2 3" key="1">
    <citation type="submission" date="2021-07" db="EMBL/GenBank/DDBJ databases">
        <authorList>
            <person name="Imarazene B."/>
            <person name="Zahm M."/>
            <person name="Klopp C."/>
            <person name="Cabau C."/>
            <person name="Beille S."/>
            <person name="Jouanno E."/>
            <person name="Castinel A."/>
            <person name="Lluch J."/>
            <person name="Gil L."/>
            <person name="Kuchtly C."/>
            <person name="Lopez Roques C."/>
            <person name="Donnadieu C."/>
            <person name="Parrinello H."/>
            <person name="Journot L."/>
            <person name="Du K."/>
            <person name="Schartl M."/>
            <person name="Retaux S."/>
            <person name="Guiguen Y."/>
        </authorList>
    </citation>
    <scope>NUCLEOTIDE SEQUENCE [LARGE SCALE GENOMIC DNA]</scope>
    <source>
        <strain evidence="2">Pach_M1</strain>
        <tissue evidence="2">Testis</tissue>
    </source>
</reference>
<evidence type="ECO:0000313" key="3">
    <source>
        <dbReference type="Proteomes" id="UP000752171"/>
    </source>
</evidence>
<proteinExistence type="predicted"/>
<evidence type="ECO:0000313" key="2">
    <source>
        <dbReference type="EMBL" id="KAG9279112.1"/>
    </source>
</evidence>
<accession>A0A8T2MB61</accession>
<evidence type="ECO:0000256" key="1">
    <source>
        <dbReference type="SAM" id="MobiDB-lite"/>
    </source>
</evidence>
<dbReference type="EMBL" id="JAICCE010000003">
    <property type="protein sequence ID" value="KAG9279112.1"/>
    <property type="molecule type" value="Genomic_DNA"/>
</dbReference>
<feature type="compositionally biased region" description="Basic and acidic residues" evidence="1">
    <location>
        <begin position="39"/>
        <end position="56"/>
    </location>
</feature>
<organism evidence="2 3">
    <name type="scientific">Astyanax mexicanus</name>
    <name type="common">Blind cave fish</name>
    <name type="synonym">Astyanax fasciatus mexicanus</name>
    <dbReference type="NCBI Taxonomy" id="7994"/>
    <lineage>
        <taxon>Eukaryota</taxon>
        <taxon>Metazoa</taxon>
        <taxon>Chordata</taxon>
        <taxon>Craniata</taxon>
        <taxon>Vertebrata</taxon>
        <taxon>Euteleostomi</taxon>
        <taxon>Actinopterygii</taxon>
        <taxon>Neopterygii</taxon>
        <taxon>Teleostei</taxon>
        <taxon>Ostariophysi</taxon>
        <taxon>Characiformes</taxon>
        <taxon>Characoidei</taxon>
        <taxon>Acestrorhamphidae</taxon>
        <taxon>Acestrorhamphinae</taxon>
        <taxon>Astyanax</taxon>
    </lineage>
</organism>
<sequence length="96" mass="10581">MMATDGTVEDSEDGPGCFENSLEIKRPNLCAKESAGFEENTKVKHPDSSADKRNQEGEDCCEENVHLSVVEKLLLLLRGKLSGLKESKIQDNKLSD</sequence>
<dbReference type="Proteomes" id="UP000752171">
    <property type="component" value="Unassembled WGS sequence"/>
</dbReference>